<reference evidence="3" key="2">
    <citation type="submission" date="2022-06" db="UniProtKB">
        <authorList>
            <consortium name="EnsemblMetazoa"/>
        </authorList>
    </citation>
    <scope>IDENTIFICATION</scope>
</reference>
<evidence type="ECO:0000313" key="3">
    <source>
        <dbReference type="EnsemblMetazoa" id="XP_016660485.1"/>
    </source>
</evidence>
<reference evidence="4" key="1">
    <citation type="submission" date="2010-06" db="EMBL/GenBank/DDBJ databases">
        <authorList>
            <person name="Jiang H."/>
            <person name="Abraham K."/>
            <person name="Ali S."/>
            <person name="Alsbrooks S.L."/>
            <person name="Anim B.N."/>
            <person name="Anosike U.S."/>
            <person name="Attaway T."/>
            <person name="Bandaranaike D.P."/>
            <person name="Battles P.K."/>
            <person name="Bell S.N."/>
            <person name="Bell A.V."/>
            <person name="Beltran B."/>
            <person name="Bickham C."/>
            <person name="Bustamante Y."/>
            <person name="Caleb T."/>
            <person name="Canada A."/>
            <person name="Cardenas V."/>
            <person name="Carter K."/>
            <person name="Chacko J."/>
            <person name="Chandrabose M.N."/>
            <person name="Chavez D."/>
            <person name="Chavez A."/>
            <person name="Chen L."/>
            <person name="Chu H.-S."/>
            <person name="Claassen K.J."/>
            <person name="Cockrell R."/>
            <person name="Collins M."/>
            <person name="Cooper J.A."/>
            <person name="Cree A."/>
            <person name="Curry S.M."/>
            <person name="Da Y."/>
            <person name="Dao M.D."/>
            <person name="Das B."/>
            <person name="Davila M.-L."/>
            <person name="Davy-Carroll L."/>
            <person name="Denson S."/>
            <person name="Dinh H."/>
            <person name="Ebong V.E."/>
            <person name="Edwards J.R."/>
            <person name="Egan A."/>
            <person name="El-Daye J."/>
            <person name="Escobedo L."/>
            <person name="Fernandez S."/>
            <person name="Fernando P.R."/>
            <person name="Flagg N."/>
            <person name="Forbes L.D."/>
            <person name="Fowler R.G."/>
            <person name="Fu Q."/>
            <person name="Gabisi R.A."/>
            <person name="Ganer J."/>
            <person name="Garbino Pronczuk A."/>
            <person name="Garcia R.M."/>
            <person name="Garner T."/>
            <person name="Garrett T.E."/>
            <person name="Gonzalez D.A."/>
            <person name="Hamid H."/>
            <person name="Hawkins E.S."/>
            <person name="Hirani K."/>
            <person name="Hogues M.E."/>
            <person name="Hollins B."/>
            <person name="Hsiao C.-H."/>
            <person name="Jabil R."/>
            <person name="James M.L."/>
            <person name="Jhangiani S.N."/>
            <person name="Johnson B."/>
            <person name="Johnson Q."/>
            <person name="Joshi V."/>
            <person name="Kalu J.B."/>
            <person name="Kam C."/>
            <person name="Kashfia A."/>
            <person name="Keebler J."/>
            <person name="Kisamo H."/>
            <person name="Kovar C.L."/>
            <person name="Lago L.A."/>
            <person name="Lai C.-Y."/>
            <person name="Laidlaw J."/>
            <person name="Lara F."/>
            <person name="Le T.-K."/>
            <person name="Lee S.L."/>
            <person name="Legall F.H."/>
            <person name="Lemon S.J."/>
            <person name="Lewis L.R."/>
            <person name="Li B."/>
            <person name="Liu Y."/>
            <person name="Liu Y.-S."/>
            <person name="Lopez J."/>
            <person name="Lozado R.J."/>
            <person name="Lu J."/>
            <person name="Madu R.C."/>
            <person name="Maheshwari M."/>
            <person name="Maheshwari R."/>
            <person name="Malloy K."/>
            <person name="Martinez E."/>
            <person name="Mathew T."/>
            <person name="Mercado I.C."/>
            <person name="Mercado C."/>
            <person name="Meyer B."/>
            <person name="Montgomery K."/>
            <person name="Morgan M.B."/>
            <person name="Munidasa M."/>
            <person name="Nazareth L.V."/>
            <person name="Nelson J."/>
            <person name="Ng B.M."/>
            <person name="Nguyen N.B."/>
            <person name="Nguyen P.Q."/>
            <person name="Nguyen T."/>
            <person name="Obregon M."/>
            <person name="Okwuonu G.O."/>
            <person name="Onwere C.G."/>
            <person name="Orozco G."/>
            <person name="Parra A."/>
            <person name="Patel S."/>
            <person name="Patil S."/>
            <person name="Perez A."/>
            <person name="Perez Y."/>
            <person name="Pham C."/>
            <person name="Primus E.L."/>
            <person name="Pu L.-L."/>
            <person name="Puazo M."/>
            <person name="Qin X."/>
            <person name="Quiroz J.B."/>
            <person name="Reese J."/>
            <person name="Richards S."/>
            <person name="Rives C.M."/>
            <person name="Robberts R."/>
            <person name="Ruiz S.J."/>
            <person name="Ruiz M.J."/>
            <person name="Santibanez J."/>
            <person name="Schneider B.W."/>
            <person name="Sisson I."/>
            <person name="Smith M."/>
            <person name="Sodergren E."/>
            <person name="Song X.-Z."/>
            <person name="Song B.B."/>
            <person name="Summersgill H."/>
            <person name="Thelus R."/>
            <person name="Thornton R.D."/>
            <person name="Trejos Z.Y."/>
            <person name="Usmani K."/>
            <person name="Vattathil S."/>
            <person name="Villasana D."/>
            <person name="Walker D.L."/>
            <person name="Wang S."/>
            <person name="Wang K."/>
            <person name="White C.S."/>
            <person name="Williams A.C."/>
            <person name="Williamson J."/>
            <person name="Wilson K."/>
            <person name="Woghiren I.O."/>
            <person name="Woodworth J.R."/>
            <person name="Worley K.C."/>
            <person name="Wright R.A."/>
            <person name="Wu W."/>
            <person name="Young L."/>
            <person name="Zhang L."/>
            <person name="Zhang J."/>
            <person name="Zhu Y."/>
            <person name="Muzny D.M."/>
            <person name="Weinstock G."/>
            <person name="Gibbs R.A."/>
        </authorList>
    </citation>
    <scope>NUCLEOTIDE SEQUENCE [LARGE SCALE GENOMIC DNA]</scope>
    <source>
        <strain evidence="4">LSR1</strain>
    </source>
</reference>
<dbReference type="EnsemblMetazoa" id="XM_016804996.2">
    <property type="protein sequence ID" value="XP_016660485.1"/>
    <property type="gene ID" value="LOC103309642"/>
</dbReference>
<evidence type="ECO:0000256" key="1">
    <source>
        <dbReference type="SAM" id="MobiDB-lite"/>
    </source>
</evidence>
<accession>A0A8R2D451</accession>
<dbReference type="GeneID" id="103309642"/>
<dbReference type="AlphaFoldDB" id="A0A8R2D451"/>
<proteinExistence type="predicted"/>
<feature type="signal peptide" evidence="2">
    <location>
        <begin position="1"/>
        <end position="27"/>
    </location>
</feature>
<dbReference type="Proteomes" id="UP000007819">
    <property type="component" value="Chromosome A1"/>
</dbReference>
<evidence type="ECO:0000256" key="2">
    <source>
        <dbReference type="SAM" id="SignalP"/>
    </source>
</evidence>
<keyword evidence="4" id="KW-1185">Reference proteome</keyword>
<feature type="compositionally biased region" description="Basic and acidic residues" evidence="1">
    <location>
        <begin position="72"/>
        <end position="81"/>
    </location>
</feature>
<evidence type="ECO:0000313" key="4">
    <source>
        <dbReference type="Proteomes" id="UP000007819"/>
    </source>
</evidence>
<dbReference type="RefSeq" id="XP_016660485.1">
    <property type="nucleotide sequence ID" value="XM_016804996.2"/>
</dbReference>
<name>A0A8R2D451_ACYPI</name>
<feature type="region of interest" description="Disordered" evidence="1">
    <location>
        <begin position="63"/>
        <end position="88"/>
    </location>
</feature>
<organism evidence="3 4">
    <name type="scientific">Acyrthosiphon pisum</name>
    <name type="common">Pea aphid</name>
    <dbReference type="NCBI Taxonomy" id="7029"/>
    <lineage>
        <taxon>Eukaryota</taxon>
        <taxon>Metazoa</taxon>
        <taxon>Ecdysozoa</taxon>
        <taxon>Arthropoda</taxon>
        <taxon>Hexapoda</taxon>
        <taxon>Insecta</taxon>
        <taxon>Pterygota</taxon>
        <taxon>Neoptera</taxon>
        <taxon>Paraneoptera</taxon>
        <taxon>Hemiptera</taxon>
        <taxon>Sternorrhyncha</taxon>
        <taxon>Aphidomorpha</taxon>
        <taxon>Aphidoidea</taxon>
        <taxon>Aphididae</taxon>
        <taxon>Macrosiphini</taxon>
        <taxon>Acyrthosiphon</taxon>
    </lineage>
</organism>
<keyword evidence="2" id="KW-0732">Signal</keyword>
<sequence length="88" mass="9869">MASTMFKSYVILIVLCIIMTLIHNSSQVRETGNTTSEEKKNSAVKQGLVYQLVAKVVADDKARREKLKSKKAKETKEHDDAEAGLFVR</sequence>
<feature type="chain" id="PRO_5035822272" evidence="2">
    <location>
        <begin position="28"/>
        <end position="88"/>
    </location>
</feature>
<protein>
    <submittedName>
        <fullName evidence="3">Uncharacterized protein</fullName>
    </submittedName>
</protein>